<gene>
    <name evidence="1" type="ORF">BOTBODRAFT_28423</name>
</gene>
<dbReference type="InParanoid" id="A0A067MTM5"/>
<accession>A0A067MTM5</accession>
<organism evidence="1 2">
    <name type="scientific">Botryobasidium botryosum (strain FD-172 SS1)</name>
    <dbReference type="NCBI Taxonomy" id="930990"/>
    <lineage>
        <taxon>Eukaryota</taxon>
        <taxon>Fungi</taxon>
        <taxon>Dikarya</taxon>
        <taxon>Basidiomycota</taxon>
        <taxon>Agaricomycotina</taxon>
        <taxon>Agaricomycetes</taxon>
        <taxon>Cantharellales</taxon>
        <taxon>Botryobasidiaceae</taxon>
        <taxon>Botryobasidium</taxon>
    </lineage>
</organism>
<evidence type="ECO:0000313" key="1">
    <source>
        <dbReference type="EMBL" id="KDQ18944.1"/>
    </source>
</evidence>
<name>A0A067MTM5_BOTB1</name>
<evidence type="ECO:0000313" key="2">
    <source>
        <dbReference type="Proteomes" id="UP000027195"/>
    </source>
</evidence>
<protein>
    <submittedName>
        <fullName evidence="1">Uncharacterized protein</fullName>
    </submittedName>
</protein>
<keyword evidence="2" id="KW-1185">Reference proteome</keyword>
<dbReference type="EMBL" id="KL198020">
    <property type="protein sequence ID" value="KDQ18944.1"/>
    <property type="molecule type" value="Genomic_DNA"/>
</dbReference>
<dbReference type="HOGENOM" id="CLU_2811995_0_0_1"/>
<sequence>MGGRQHLDVNQGRGLLIGVLARCVWLQRDAAGGRGFWHTAGWDFGFILHSLYFNSKFAVLVFSSDTG</sequence>
<dbReference type="AlphaFoldDB" id="A0A067MTM5"/>
<dbReference type="Proteomes" id="UP000027195">
    <property type="component" value="Unassembled WGS sequence"/>
</dbReference>
<proteinExistence type="predicted"/>
<reference evidence="2" key="1">
    <citation type="journal article" date="2014" name="Proc. Natl. Acad. Sci. U.S.A.">
        <title>Extensive sampling of basidiomycete genomes demonstrates inadequacy of the white-rot/brown-rot paradigm for wood decay fungi.</title>
        <authorList>
            <person name="Riley R."/>
            <person name="Salamov A.A."/>
            <person name="Brown D.W."/>
            <person name="Nagy L.G."/>
            <person name="Floudas D."/>
            <person name="Held B.W."/>
            <person name="Levasseur A."/>
            <person name="Lombard V."/>
            <person name="Morin E."/>
            <person name="Otillar R."/>
            <person name="Lindquist E.A."/>
            <person name="Sun H."/>
            <person name="LaButti K.M."/>
            <person name="Schmutz J."/>
            <person name="Jabbour D."/>
            <person name="Luo H."/>
            <person name="Baker S.E."/>
            <person name="Pisabarro A.G."/>
            <person name="Walton J.D."/>
            <person name="Blanchette R.A."/>
            <person name="Henrissat B."/>
            <person name="Martin F."/>
            <person name="Cullen D."/>
            <person name="Hibbett D.S."/>
            <person name="Grigoriev I.V."/>
        </authorList>
    </citation>
    <scope>NUCLEOTIDE SEQUENCE [LARGE SCALE GENOMIC DNA]</scope>
    <source>
        <strain evidence="2">FD-172 SS1</strain>
    </source>
</reference>